<gene>
    <name evidence="1" type="ORF">UFOPK1826_01480</name>
</gene>
<dbReference type="EMBL" id="CAEZUN010000248">
    <property type="protein sequence ID" value="CAB4614594.1"/>
    <property type="molecule type" value="Genomic_DNA"/>
</dbReference>
<dbReference type="AlphaFoldDB" id="A0A6J6HU36"/>
<reference evidence="1" key="1">
    <citation type="submission" date="2020-05" db="EMBL/GenBank/DDBJ databases">
        <authorList>
            <person name="Chiriac C."/>
            <person name="Salcher M."/>
            <person name="Ghai R."/>
            <person name="Kavagutti S V."/>
        </authorList>
    </citation>
    <scope>NUCLEOTIDE SEQUENCE</scope>
</reference>
<name>A0A6J6HU36_9ZZZZ</name>
<dbReference type="Pfam" id="PF13279">
    <property type="entry name" value="4HBT_2"/>
    <property type="match status" value="1"/>
</dbReference>
<protein>
    <submittedName>
        <fullName evidence="1">Unannotated protein</fullName>
    </submittedName>
</protein>
<evidence type="ECO:0000313" key="1">
    <source>
        <dbReference type="EMBL" id="CAB4614594.1"/>
    </source>
</evidence>
<dbReference type="Gene3D" id="3.10.129.10">
    <property type="entry name" value="Hotdog Thioesterase"/>
    <property type="match status" value="1"/>
</dbReference>
<proteinExistence type="predicted"/>
<accession>A0A6J6HU36</accession>
<organism evidence="1">
    <name type="scientific">freshwater metagenome</name>
    <dbReference type="NCBI Taxonomy" id="449393"/>
    <lineage>
        <taxon>unclassified sequences</taxon>
        <taxon>metagenomes</taxon>
        <taxon>ecological metagenomes</taxon>
    </lineage>
</organism>
<sequence>MTEDLRQQVHAWQNGEKIDAPLDIYRCTVLQEWVDYNNHMTEAAYLTVFGWASDVLFQFIGVDDAYRAGGSSFYTVETHIIYEREAALTDSLKVTTQVLDFDVKRLHFNHEMFNLETNERLSTCEQMLLHVDSKAAKASAIKPPVALALNALLSSHRILTTPPEVGRIMKIKH</sequence>
<dbReference type="CDD" id="cd00586">
    <property type="entry name" value="4HBT"/>
    <property type="match status" value="1"/>
</dbReference>
<dbReference type="InterPro" id="IPR029069">
    <property type="entry name" value="HotDog_dom_sf"/>
</dbReference>
<dbReference type="SUPFAM" id="SSF54637">
    <property type="entry name" value="Thioesterase/thiol ester dehydrase-isomerase"/>
    <property type="match status" value="1"/>
</dbReference>